<sequence>MSLPSVIDLEALSQPVGEETSSGNDPRADGSAQSLYYRVKDARGSARAAERGNVDADAPPPETWGVVLQSGLALLSGQAKDLEVAAWTTEALVRLEGFLGLRDGLRMLTVLVDGFWDTIHPLPDEEDGNEGRLTAVAALSGAGAAGTLAQTLRTLPIVGIARPCSIWNYDQAMELEKLTDPERRAARIAGGAVSLEAFRDSLAETAGHDLHELLTTIEEALAALAALGTALDRVAGYDAPSFTPLRELLEHVAGSIRHFGADKLATQEKALQKLENAALPQVSSTAAAKDSGSGVSGDEASSPVRVSASVHRINGFANREEALDAVTQLAQYFRTTEPQAPISYTLTEAVRRARMSLPELLQELTTDASHISRFILAAGMRIEGKEEITLTQPVYSTSSPSSEDSYSASSSGSSDGW</sequence>
<reference evidence="3 4" key="1">
    <citation type="submission" date="2020-08" db="EMBL/GenBank/DDBJ databases">
        <title>Genomic Encyclopedia of Type Strains, Phase IV (KMG-IV): sequencing the most valuable type-strain genomes for metagenomic binning, comparative biology and taxonomic classification.</title>
        <authorList>
            <person name="Goeker M."/>
        </authorList>
    </citation>
    <scope>NUCLEOTIDE SEQUENCE [LARGE SCALE GENOMIC DNA]</scope>
    <source>
        <strain evidence="3 4">DSM 102238</strain>
    </source>
</reference>
<evidence type="ECO:0000259" key="2">
    <source>
        <dbReference type="Pfam" id="PF06812"/>
    </source>
</evidence>
<evidence type="ECO:0000256" key="1">
    <source>
        <dbReference type="SAM" id="MobiDB-lite"/>
    </source>
</evidence>
<protein>
    <submittedName>
        <fullName evidence="3">Type VI secretion system protein ImpA</fullName>
    </submittedName>
</protein>
<dbReference type="InterPro" id="IPR010657">
    <property type="entry name" value="ImpA_N"/>
</dbReference>
<dbReference type="PANTHER" id="PTHR37951:SF1">
    <property type="entry name" value="TYPE VI SECRETION SYSTEM COMPONENT TSSA1"/>
    <property type="match status" value="1"/>
</dbReference>
<dbReference type="NCBIfam" id="TIGR03363">
    <property type="entry name" value="VI_chp_8"/>
    <property type="match status" value="1"/>
</dbReference>
<dbReference type="Pfam" id="PF06812">
    <property type="entry name" value="ImpA_N"/>
    <property type="match status" value="1"/>
</dbReference>
<dbReference type="InterPro" id="IPR017740">
    <property type="entry name" value="TssA-like"/>
</dbReference>
<gene>
    <name evidence="3" type="ORF">GGR04_004312</name>
</gene>
<dbReference type="PANTHER" id="PTHR37951">
    <property type="entry name" value="CYTOPLASMIC PROTEIN-RELATED"/>
    <property type="match status" value="1"/>
</dbReference>
<accession>A0A7W6H878</accession>
<organism evidence="3 4">
    <name type="scientific">Aureimonas pseudogalii</name>
    <dbReference type="NCBI Taxonomy" id="1744844"/>
    <lineage>
        <taxon>Bacteria</taxon>
        <taxon>Pseudomonadati</taxon>
        <taxon>Pseudomonadota</taxon>
        <taxon>Alphaproteobacteria</taxon>
        <taxon>Hyphomicrobiales</taxon>
        <taxon>Aurantimonadaceae</taxon>
        <taxon>Aureimonas</taxon>
    </lineage>
</organism>
<feature type="compositionally biased region" description="Low complexity" evidence="1">
    <location>
        <begin position="396"/>
        <end position="417"/>
    </location>
</feature>
<feature type="region of interest" description="Disordered" evidence="1">
    <location>
        <begin position="282"/>
        <end position="303"/>
    </location>
</feature>
<comment type="caution">
    <text evidence="3">The sequence shown here is derived from an EMBL/GenBank/DDBJ whole genome shotgun (WGS) entry which is preliminary data.</text>
</comment>
<evidence type="ECO:0000313" key="3">
    <source>
        <dbReference type="EMBL" id="MBB4000434.1"/>
    </source>
</evidence>
<dbReference type="Proteomes" id="UP000542776">
    <property type="component" value="Unassembled WGS sequence"/>
</dbReference>
<feature type="region of interest" description="Disordered" evidence="1">
    <location>
        <begin position="392"/>
        <end position="417"/>
    </location>
</feature>
<feature type="region of interest" description="Disordered" evidence="1">
    <location>
        <begin position="12"/>
        <end position="32"/>
    </location>
</feature>
<name>A0A7W6H878_9HYPH</name>
<dbReference type="EMBL" id="JACIEK010000020">
    <property type="protein sequence ID" value="MBB4000434.1"/>
    <property type="molecule type" value="Genomic_DNA"/>
</dbReference>
<dbReference type="RefSeq" id="WP_183202263.1">
    <property type="nucleotide sequence ID" value="NZ_JACIEK010000020.1"/>
</dbReference>
<feature type="domain" description="ImpA N-terminal" evidence="2">
    <location>
        <begin position="14"/>
        <end position="140"/>
    </location>
</feature>
<keyword evidence="4" id="KW-1185">Reference proteome</keyword>
<proteinExistence type="predicted"/>
<evidence type="ECO:0000313" key="4">
    <source>
        <dbReference type="Proteomes" id="UP000542776"/>
    </source>
</evidence>
<dbReference type="AlphaFoldDB" id="A0A7W6H878"/>